<evidence type="ECO:0000256" key="12">
    <source>
        <dbReference type="ARBA" id="ARBA00023012"/>
    </source>
</evidence>
<keyword evidence="5" id="KW-0597">Phosphoprotein</keyword>
<keyword evidence="9 17" id="KW-0418">Kinase</keyword>
<dbReference type="Pfam" id="PF02518">
    <property type="entry name" value="HATPase_c"/>
    <property type="match status" value="1"/>
</dbReference>
<feature type="transmembrane region" description="Helical" evidence="14">
    <location>
        <begin position="56"/>
        <end position="77"/>
    </location>
</feature>
<dbReference type="InterPro" id="IPR036640">
    <property type="entry name" value="ABC1_TM_sf"/>
</dbReference>
<dbReference type="FunFam" id="3.30.565.10:FF:000006">
    <property type="entry name" value="Sensor histidine kinase WalK"/>
    <property type="match status" value="1"/>
</dbReference>
<feature type="domain" description="HAMP" evidence="16">
    <location>
        <begin position="81"/>
        <end position="135"/>
    </location>
</feature>
<dbReference type="EC" id="2.7.13.3" evidence="3"/>
<reference evidence="17 18" key="1">
    <citation type="submission" date="2019-03" db="EMBL/GenBank/DDBJ databases">
        <title>Cohnella endophytica sp. nov., a novel endophytic bacterium isolated from bark of Sonneratia apetala.</title>
        <authorList>
            <person name="Tuo L."/>
        </authorList>
    </citation>
    <scope>NUCLEOTIDE SEQUENCE [LARGE SCALE GENOMIC DNA]</scope>
    <source>
        <strain evidence="17 18">CCTCC AB 208254</strain>
    </source>
</reference>
<dbReference type="InterPro" id="IPR003594">
    <property type="entry name" value="HATPase_dom"/>
</dbReference>
<gene>
    <name evidence="17" type="ORF">E2980_21575</name>
</gene>
<dbReference type="CDD" id="cd06225">
    <property type="entry name" value="HAMP"/>
    <property type="match status" value="1"/>
</dbReference>
<evidence type="ECO:0000256" key="10">
    <source>
        <dbReference type="ARBA" id="ARBA00022840"/>
    </source>
</evidence>
<dbReference type="CDD" id="cd00082">
    <property type="entry name" value="HisKA"/>
    <property type="match status" value="1"/>
</dbReference>
<dbReference type="AlphaFoldDB" id="A0A4Y8LNW0"/>
<dbReference type="OrthoDB" id="9813151at2"/>
<dbReference type="GO" id="GO:0004721">
    <property type="term" value="F:phosphoprotein phosphatase activity"/>
    <property type="evidence" value="ECO:0007669"/>
    <property type="project" value="TreeGrafter"/>
</dbReference>
<protein>
    <recommendedName>
        <fullName evidence="3">histidine kinase</fullName>
        <ecNumber evidence="3">2.7.13.3</ecNumber>
    </recommendedName>
</protein>
<comment type="subcellular location">
    <subcellularLocation>
        <location evidence="2">Cell membrane</location>
        <topology evidence="2">Multi-pass membrane protein</topology>
    </subcellularLocation>
</comment>
<accession>A0A4Y8LNW0</accession>
<proteinExistence type="predicted"/>
<keyword evidence="10" id="KW-0067">ATP-binding</keyword>
<dbReference type="PROSITE" id="PS50109">
    <property type="entry name" value="HIS_KIN"/>
    <property type="match status" value="1"/>
</dbReference>
<dbReference type="Proteomes" id="UP000297900">
    <property type="component" value="Unassembled WGS sequence"/>
</dbReference>
<sequence>MKELGKQLRPPKKWFIFGILSVHVGIAVSWGLAYLLMGLIYRTWFPEQGHDVLRQYLTIVMAFTILFLIMNLIRIFFAPIRRQMEWFLQMLNAMKQLSKGNFDVSLEMNPRFMGQFGHLVTGFNEMASELNQMEQVRQEFISNVSHEIQSPLTSIAGFARALQNEDISPSTRKHYLEIIEIESKRLSRMSDNLLKLTSLESKHHPFEPKPYRLDRQLRHIILSCEPLWREKNIEMDVELPELTIKADEDLMSQVWVNLLHNSIKFTPEGGTISLRLTEENHQVCVRIVDSGSGISDASLPHLFERFYKEDKSRNRSGNGSGLGLSIVKKIIDMHDGQITAGNDSRLGAVFTILIPNT</sequence>
<dbReference type="Pfam" id="PF00512">
    <property type="entry name" value="HisKA"/>
    <property type="match status" value="1"/>
</dbReference>
<dbReference type="GO" id="GO:0000155">
    <property type="term" value="F:phosphorelay sensor kinase activity"/>
    <property type="evidence" value="ECO:0007669"/>
    <property type="project" value="InterPro"/>
</dbReference>
<dbReference type="Gene3D" id="3.30.565.10">
    <property type="entry name" value="Histidine kinase-like ATPase, C-terminal domain"/>
    <property type="match status" value="1"/>
</dbReference>
<evidence type="ECO:0000256" key="1">
    <source>
        <dbReference type="ARBA" id="ARBA00000085"/>
    </source>
</evidence>
<dbReference type="SMART" id="SM00387">
    <property type="entry name" value="HATPase_c"/>
    <property type="match status" value="1"/>
</dbReference>
<keyword evidence="18" id="KW-1185">Reference proteome</keyword>
<evidence type="ECO:0000313" key="18">
    <source>
        <dbReference type="Proteomes" id="UP000297900"/>
    </source>
</evidence>
<dbReference type="EMBL" id="SOMN01000045">
    <property type="protein sequence ID" value="TFE22599.1"/>
    <property type="molecule type" value="Genomic_DNA"/>
</dbReference>
<dbReference type="PRINTS" id="PR00344">
    <property type="entry name" value="BCTRLSENSOR"/>
</dbReference>
<keyword evidence="12" id="KW-0902">Two-component regulatory system</keyword>
<dbReference type="Gene3D" id="1.10.287.130">
    <property type="match status" value="1"/>
</dbReference>
<dbReference type="InterPro" id="IPR050351">
    <property type="entry name" value="BphY/WalK/GraS-like"/>
</dbReference>
<evidence type="ECO:0000259" key="16">
    <source>
        <dbReference type="PROSITE" id="PS50885"/>
    </source>
</evidence>
<dbReference type="SUPFAM" id="SSF47384">
    <property type="entry name" value="Homodimeric domain of signal transducing histidine kinase"/>
    <property type="match status" value="1"/>
</dbReference>
<keyword evidence="11 14" id="KW-1133">Transmembrane helix</keyword>
<evidence type="ECO:0000313" key="17">
    <source>
        <dbReference type="EMBL" id="TFE22599.1"/>
    </source>
</evidence>
<evidence type="ECO:0000256" key="2">
    <source>
        <dbReference type="ARBA" id="ARBA00004651"/>
    </source>
</evidence>
<dbReference type="InterPro" id="IPR005467">
    <property type="entry name" value="His_kinase_dom"/>
</dbReference>
<dbReference type="GO" id="GO:0016036">
    <property type="term" value="P:cellular response to phosphate starvation"/>
    <property type="evidence" value="ECO:0007669"/>
    <property type="project" value="TreeGrafter"/>
</dbReference>
<evidence type="ECO:0000256" key="14">
    <source>
        <dbReference type="SAM" id="Phobius"/>
    </source>
</evidence>
<evidence type="ECO:0000256" key="3">
    <source>
        <dbReference type="ARBA" id="ARBA00012438"/>
    </source>
</evidence>
<keyword evidence="6" id="KW-0808">Transferase</keyword>
<dbReference type="InterPro" id="IPR003660">
    <property type="entry name" value="HAMP_dom"/>
</dbReference>
<evidence type="ECO:0000256" key="4">
    <source>
        <dbReference type="ARBA" id="ARBA00022475"/>
    </source>
</evidence>
<dbReference type="SUPFAM" id="SSF55874">
    <property type="entry name" value="ATPase domain of HSP90 chaperone/DNA topoisomerase II/histidine kinase"/>
    <property type="match status" value="1"/>
</dbReference>
<dbReference type="PROSITE" id="PS50885">
    <property type="entry name" value="HAMP"/>
    <property type="match status" value="1"/>
</dbReference>
<organism evidence="17 18">
    <name type="scientific">Cohnella luojiensis</name>
    <dbReference type="NCBI Taxonomy" id="652876"/>
    <lineage>
        <taxon>Bacteria</taxon>
        <taxon>Bacillati</taxon>
        <taxon>Bacillota</taxon>
        <taxon>Bacilli</taxon>
        <taxon>Bacillales</taxon>
        <taxon>Paenibacillaceae</taxon>
        <taxon>Cohnella</taxon>
    </lineage>
</organism>
<feature type="transmembrane region" description="Helical" evidence="14">
    <location>
        <begin position="14"/>
        <end position="36"/>
    </location>
</feature>
<dbReference type="Gene3D" id="6.10.340.10">
    <property type="match status" value="1"/>
</dbReference>
<dbReference type="InterPro" id="IPR036097">
    <property type="entry name" value="HisK_dim/P_sf"/>
</dbReference>
<keyword evidence="8" id="KW-0547">Nucleotide-binding</keyword>
<evidence type="ECO:0000259" key="15">
    <source>
        <dbReference type="PROSITE" id="PS50109"/>
    </source>
</evidence>
<dbReference type="GO" id="GO:0005886">
    <property type="term" value="C:plasma membrane"/>
    <property type="evidence" value="ECO:0007669"/>
    <property type="project" value="UniProtKB-SubCell"/>
</dbReference>
<dbReference type="InterPro" id="IPR004358">
    <property type="entry name" value="Sig_transdc_His_kin-like_C"/>
</dbReference>
<dbReference type="SUPFAM" id="SSF90123">
    <property type="entry name" value="ABC transporter transmembrane region"/>
    <property type="match status" value="1"/>
</dbReference>
<dbReference type="PANTHER" id="PTHR45453:SF1">
    <property type="entry name" value="PHOSPHATE REGULON SENSOR PROTEIN PHOR"/>
    <property type="match status" value="1"/>
</dbReference>
<evidence type="ECO:0000256" key="6">
    <source>
        <dbReference type="ARBA" id="ARBA00022679"/>
    </source>
</evidence>
<evidence type="ECO:0000256" key="9">
    <source>
        <dbReference type="ARBA" id="ARBA00022777"/>
    </source>
</evidence>
<evidence type="ECO:0000256" key="11">
    <source>
        <dbReference type="ARBA" id="ARBA00022989"/>
    </source>
</evidence>
<keyword evidence="7 14" id="KW-0812">Transmembrane</keyword>
<comment type="catalytic activity">
    <reaction evidence="1">
        <text>ATP + protein L-histidine = ADP + protein N-phospho-L-histidine.</text>
        <dbReference type="EC" id="2.7.13.3"/>
    </reaction>
</comment>
<name>A0A4Y8LNW0_9BACL</name>
<evidence type="ECO:0000256" key="8">
    <source>
        <dbReference type="ARBA" id="ARBA00022741"/>
    </source>
</evidence>
<dbReference type="InterPro" id="IPR003661">
    <property type="entry name" value="HisK_dim/P_dom"/>
</dbReference>
<evidence type="ECO:0000256" key="13">
    <source>
        <dbReference type="ARBA" id="ARBA00023136"/>
    </source>
</evidence>
<comment type="caution">
    <text evidence="17">The sequence shown here is derived from an EMBL/GenBank/DDBJ whole genome shotgun (WGS) entry which is preliminary data.</text>
</comment>
<dbReference type="SMART" id="SM00388">
    <property type="entry name" value="HisKA"/>
    <property type="match status" value="1"/>
</dbReference>
<evidence type="ECO:0000256" key="5">
    <source>
        <dbReference type="ARBA" id="ARBA00022553"/>
    </source>
</evidence>
<keyword evidence="4" id="KW-1003">Cell membrane</keyword>
<keyword evidence="13 14" id="KW-0472">Membrane</keyword>
<feature type="domain" description="Histidine kinase" evidence="15">
    <location>
        <begin position="143"/>
        <end position="357"/>
    </location>
</feature>
<dbReference type="InterPro" id="IPR036890">
    <property type="entry name" value="HATPase_C_sf"/>
</dbReference>
<dbReference type="GO" id="GO:0005524">
    <property type="term" value="F:ATP binding"/>
    <property type="evidence" value="ECO:0007669"/>
    <property type="project" value="UniProtKB-KW"/>
</dbReference>
<dbReference type="FunFam" id="1.10.287.130:FF:000001">
    <property type="entry name" value="Two-component sensor histidine kinase"/>
    <property type="match status" value="1"/>
</dbReference>
<evidence type="ECO:0000256" key="7">
    <source>
        <dbReference type="ARBA" id="ARBA00022692"/>
    </source>
</evidence>
<dbReference type="PANTHER" id="PTHR45453">
    <property type="entry name" value="PHOSPHATE REGULON SENSOR PROTEIN PHOR"/>
    <property type="match status" value="1"/>
</dbReference>